<keyword evidence="3" id="KW-1185">Reference proteome</keyword>
<dbReference type="CDD" id="cd04301">
    <property type="entry name" value="NAT_SF"/>
    <property type="match status" value="1"/>
</dbReference>
<dbReference type="EMBL" id="CALBWS010000008">
    <property type="protein sequence ID" value="CAH2714526.1"/>
    <property type="molecule type" value="Genomic_DNA"/>
</dbReference>
<accession>A0ABN8KM23</accession>
<evidence type="ECO:0000313" key="2">
    <source>
        <dbReference type="EMBL" id="CAH2714526.1"/>
    </source>
</evidence>
<dbReference type="PANTHER" id="PTHR43415">
    <property type="entry name" value="SPERMIDINE N(1)-ACETYLTRANSFERASE"/>
    <property type="match status" value="1"/>
</dbReference>
<reference evidence="2" key="1">
    <citation type="submission" date="2022-04" db="EMBL/GenBank/DDBJ databases">
        <authorList>
            <person name="Criscuolo A."/>
        </authorList>
    </citation>
    <scope>NUCLEOTIDE SEQUENCE</scope>
    <source>
        <strain evidence="2">CIP111895</strain>
    </source>
</reference>
<feature type="domain" description="N-acetyltransferase" evidence="1">
    <location>
        <begin position="24"/>
        <end position="178"/>
    </location>
</feature>
<evidence type="ECO:0000313" key="3">
    <source>
        <dbReference type="Proteomes" id="UP000838308"/>
    </source>
</evidence>
<dbReference type="Proteomes" id="UP000838308">
    <property type="component" value="Unassembled WGS sequence"/>
</dbReference>
<dbReference type="Pfam" id="PF13302">
    <property type="entry name" value="Acetyltransf_3"/>
    <property type="match status" value="1"/>
</dbReference>
<sequence>MMMIHDLFTGKLVKLTASRDSDAAEMAKWQANSDYLRKVDTDFAVPKSVDALREHDSAKGHGSSNFEFRLRTIEDDRLIGFVALHGMEWNNQACLLAIGIGNPEYRGKGYGTDALNLMLRYAFYELNLNRVGLDVISYNLQAIKAYEKVGFKVEGQMRDAVLRDGKKYDRVIMGILRDEWLEMQK</sequence>
<dbReference type="PROSITE" id="PS51186">
    <property type="entry name" value="GNAT"/>
    <property type="match status" value="1"/>
</dbReference>
<evidence type="ECO:0000259" key="1">
    <source>
        <dbReference type="PROSITE" id="PS51186"/>
    </source>
</evidence>
<dbReference type="InterPro" id="IPR000182">
    <property type="entry name" value="GNAT_dom"/>
</dbReference>
<dbReference type="SUPFAM" id="SSF55729">
    <property type="entry name" value="Acyl-CoA N-acyltransferases (Nat)"/>
    <property type="match status" value="1"/>
</dbReference>
<gene>
    <name evidence="2" type="ORF">BACCIP111895_01698</name>
</gene>
<dbReference type="InterPro" id="IPR016181">
    <property type="entry name" value="Acyl_CoA_acyltransferase"/>
</dbReference>
<organism evidence="2 3">
    <name type="scientific">Neobacillus rhizosphaerae</name>
    <dbReference type="NCBI Taxonomy" id="2880965"/>
    <lineage>
        <taxon>Bacteria</taxon>
        <taxon>Bacillati</taxon>
        <taxon>Bacillota</taxon>
        <taxon>Bacilli</taxon>
        <taxon>Bacillales</taxon>
        <taxon>Bacillaceae</taxon>
        <taxon>Neobacillus</taxon>
    </lineage>
</organism>
<name>A0ABN8KM23_9BACI</name>
<dbReference type="Gene3D" id="3.40.630.30">
    <property type="match status" value="1"/>
</dbReference>
<proteinExistence type="predicted"/>
<protein>
    <recommendedName>
        <fullName evidence="1">N-acetyltransferase domain-containing protein</fullName>
    </recommendedName>
</protein>
<dbReference type="PANTHER" id="PTHR43415:SF5">
    <property type="entry name" value="ACETYLTRANSFERASE"/>
    <property type="match status" value="1"/>
</dbReference>
<comment type="caution">
    <text evidence="2">The sequence shown here is derived from an EMBL/GenBank/DDBJ whole genome shotgun (WGS) entry which is preliminary data.</text>
</comment>